<evidence type="ECO:0000256" key="1">
    <source>
        <dbReference type="SAM" id="MobiDB-lite"/>
    </source>
</evidence>
<organism evidence="2 3">
    <name type="scientific">Petrolisthes cinctipes</name>
    <name type="common">Flat porcelain crab</name>
    <dbReference type="NCBI Taxonomy" id="88211"/>
    <lineage>
        <taxon>Eukaryota</taxon>
        <taxon>Metazoa</taxon>
        <taxon>Ecdysozoa</taxon>
        <taxon>Arthropoda</taxon>
        <taxon>Crustacea</taxon>
        <taxon>Multicrustacea</taxon>
        <taxon>Malacostraca</taxon>
        <taxon>Eumalacostraca</taxon>
        <taxon>Eucarida</taxon>
        <taxon>Decapoda</taxon>
        <taxon>Pleocyemata</taxon>
        <taxon>Anomura</taxon>
        <taxon>Galatheoidea</taxon>
        <taxon>Porcellanidae</taxon>
        <taxon>Petrolisthes</taxon>
    </lineage>
</organism>
<feature type="compositionally biased region" description="Gly residues" evidence="1">
    <location>
        <begin position="105"/>
        <end position="114"/>
    </location>
</feature>
<keyword evidence="3" id="KW-1185">Reference proteome</keyword>
<reference evidence="2" key="1">
    <citation type="submission" date="2023-10" db="EMBL/GenBank/DDBJ databases">
        <title>Genome assemblies of two species of porcelain crab, Petrolisthes cinctipes and Petrolisthes manimaculis (Anomura: Porcellanidae).</title>
        <authorList>
            <person name="Angst P."/>
        </authorList>
    </citation>
    <scope>NUCLEOTIDE SEQUENCE</scope>
    <source>
        <strain evidence="2">PB745_01</strain>
        <tissue evidence="2">Gill</tissue>
    </source>
</reference>
<name>A0AAE1BLA2_PETCI</name>
<proteinExistence type="predicted"/>
<evidence type="ECO:0000313" key="3">
    <source>
        <dbReference type="Proteomes" id="UP001286313"/>
    </source>
</evidence>
<dbReference type="AlphaFoldDB" id="A0AAE1BLA2"/>
<dbReference type="EMBL" id="JAWQEG010007848">
    <property type="protein sequence ID" value="KAK3851544.1"/>
    <property type="molecule type" value="Genomic_DNA"/>
</dbReference>
<sequence length="114" mass="12091">MRRSWELRLTPHPPRAYSWVTGVTPSTRGSGGVTGASCGQGRVGWGHGRGEKGASCWQGRGEGLQERGDHERVLGKGDHGGDHGGRGGKEMALEKDYEGRWRSGRGSGGVTVGH</sequence>
<evidence type="ECO:0000313" key="2">
    <source>
        <dbReference type="EMBL" id="KAK3851544.1"/>
    </source>
</evidence>
<gene>
    <name evidence="2" type="ORF">Pcinc_041817</name>
</gene>
<comment type="caution">
    <text evidence="2">The sequence shown here is derived from an EMBL/GenBank/DDBJ whole genome shotgun (WGS) entry which is preliminary data.</text>
</comment>
<feature type="region of interest" description="Disordered" evidence="1">
    <location>
        <begin position="1"/>
        <end position="114"/>
    </location>
</feature>
<accession>A0AAE1BLA2</accession>
<protein>
    <submittedName>
        <fullName evidence="2">Uncharacterized protein</fullName>
    </submittedName>
</protein>
<feature type="compositionally biased region" description="Basic and acidic residues" evidence="1">
    <location>
        <begin position="63"/>
        <end position="101"/>
    </location>
</feature>
<dbReference type="Proteomes" id="UP001286313">
    <property type="component" value="Unassembled WGS sequence"/>
</dbReference>